<dbReference type="PROSITE" id="PS50850">
    <property type="entry name" value="MFS"/>
    <property type="match status" value="1"/>
</dbReference>
<dbReference type="GO" id="GO:0022857">
    <property type="term" value="F:transmembrane transporter activity"/>
    <property type="evidence" value="ECO:0007669"/>
    <property type="project" value="InterPro"/>
</dbReference>
<keyword evidence="8" id="KW-1185">Reference proteome</keyword>
<dbReference type="Proteomes" id="UP000516260">
    <property type="component" value="Chromosome 15"/>
</dbReference>
<feature type="transmembrane region" description="Helical" evidence="5">
    <location>
        <begin position="475"/>
        <end position="495"/>
    </location>
</feature>
<dbReference type="SUPFAM" id="SSF103473">
    <property type="entry name" value="MFS general substrate transporter"/>
    <property type="match status" value="1"/>
</dbReference>
<reference evidence="7 8" key="1">
    <citation type="submission" date="2019-04" db="EMBL/GenBank/DDBJ databases">
        <title>The sequence and de novo assembly of Takifugu bimaculatus genome using PacBio and Hi-C technologies.</title>
        <authorList>
            <person name="Xu P."/>
            <person name="Liu B."/>
            <person name="Zhou Z."/>
        </authorList>
    </citation>
    <scope>NUCLEOTIDE SEQUENCE [LARGE SCALE GENOMIC DNA]</scope>
    <source>
        <strain evidence="7">TB-2018</strain>
        <tissue evidence="7">Muscle</tissue>
    </source>
</reference>
<feature type="domain" description="Major facilitator superfamily (MFS) profile" evidence="6">
    <location>
        <begin position="29"/>
        <end position="500"/>
    </location>
</feature>
<evidence type="ECO:0000259" key="6">
    <source>
        <dbReference type="PROSITE" id="PS50850"/>
    </source>
</evidence>
<dbReference type="InterPro" id="IPR020846">
    <property type="entry name" value="MFS_dom"/>
</dbReference>
<keyword evidence="3 5" id="KW-1133">Transmembrane helix</keyword>
<evidence type="ECO:0000313" key="8">
    <source>
        <dbReference type="Proteomes" id="UP000516260"/>
    </source>
</evidence>
<feature type="transmembrane region" description="Helical" evidence="5">
    <location>
        <begin position="210"/>
        <end position="233"/>
    </location>
</feature>
<feature type="transmembrane region" description="Helical" evidence="5">
    <location>
        <begin position="326"/>
        <end position="346"/>
    </location>
</feature>
<evidence type="ECO:0000256" key="2">
    <source>
        <dbReference type="ARBA" id="ARBA00022692"/>
    </source>
</evidence>
<feature type="transmembrane region" description="Helical" evidence="5">
    <location>
        <begin position="412"/>
        <end position="436"/>
    </location>
</feature>
<dbReference type="GO" id="GO:0016020">
    <property type="term" value="C:membrane"/>
    <property type="evidence" value="ECO:0007669"/>
    <property type="project" value="UniProtKB-SubCell"/>
</dbReference>
<protein>
    <recommendedName>
        <fullName evidence="6">Major facilitator superfamily (MFS) profile domain-containing protein</fullName>
    </recommendedName>
</protein>
<dbReference type="InterPro" id="IPR005828">
    <property type="entry name" value="MFS_sugar_transport-like"/>
</dbReference>
<evidence type="ECO:0000256" key="3">
    <source>
        <dbReference type="ARBA" id="ARBA00022989"/>
    </source>
</evidence>
<name>A0A4Z2C091_9TELE</name>
<dbReference type="EMBL" id="SWLE01000007">
    <property type="protein sequence ID" value="TNM97784.1"/>
    <property type="molecule type" value="Genomic_DNA"/>
</dbReference>
<evidence type="ECO:0000256" key="1">
    <source>
        <dbReference type="ARBA" id="ARBA00004141"/>
    </source>
</evidence>
<feature type="transmembrane region" description="Helical" evidence="5">
    <location>
        <begin position="122"/>
        <end position="140"/>
    </location>
</feature>
<evidence type="ECO:0000256" key="4">
    <source>
        <dbReference type="ARBA" id="ARBA00023136"/>
    </source>
</evidence>
<feature type="transmembrane region" description="Helical" evidence="5">
    <location>
        <begin position="152"/>
        <end position="167"/>
    </location>
</feature>
<dbReference type="Pfam" id="PF00083">
    <property type="entry name" value="Sugar_tr"/>
    <property type="match status" value="1"/>
</dbReference>
<keyword evidence="2 5" id="KW-0812">Transmembrane</keyword>
<dbReference type="AlphaFoldDB" id="A0A4Z2C091"/>
<dbReference type="Gene3D" id="1.20.1250.20">
    <property type="entry name" value="MFS general substrate transporter like domains"/>
    <property type="match status" value="1"/>
</dbReference>
<evidence type="ECO:0000313" key="7">
    <source>
        <dbReference type="EMBL" id="TNM97784.1"/>
    </source>
</evidence>
<keyword evidence="4 5" id="KW-0472">Membrane</keyword>
<evidence type="ECO:0000256" key="5">
    <source>
        <dbReference type="SAM" id="Phobius"/>
    </source>
</evidence>
<gene>
    <name evidence="7" type="ORF">fugu_014030</name>
</gene>
<sequence length="536" mass="59549">MSDNRGHDYDHVTSFLGDCGCFQKTICVLLSMSAIPVGYMGVDSVFTSHTPEFRCKASGNSTDSSSWGLPDSCSRYKTNATQGPGVSNDTEPCLDGWDFSNDTQIYTIATEWHLVCGDAWKVPFSTSVFFFGVLIGSLICGDLSDRFGRKPVFFFTIALQGITALVQASSVNWLMFCILNCLKGLGQTSSYASALTLGSEMLTRSTRVTFTMLGQTLGFGIGYALLPLFAYFIRGWRMLLVASAIPCFLFIPAWWMIPESPRWLLHHGRVDEAERIIHNAAKRNKVPVPEVIFADGDCLELMQNKVDKKEDKRNYSYMDLLRTTDLRNITIIGIFLWITLSMTYYGLSLSSSNLNGNIYLNCFFSAAIDIMTYVFTWLLVERLPRPTLIFCTMMFSGVILLTLNLIPEENSVILQVLALVGKIGITCGYCSIFIFLSELMPTVVRSKGLGITSSAGRTGAIISPYIIYLGVYSRILPFIIFGVISIMAAVASILLPDTRNKKLTDLISEVKPIRGFGCFRDRVARNPEGQLDTKKT</sequence>
<comment type="caution">
    <text evidence="7">The sequence shown here is derived from an EMBL/GenBank/DDBJ whole genome shotgun (WGS) entry which is preliminary data.</text>
</comment>
<feature type="transmembrane region" description="Helical" evidence="5">
    <location>
        <begin position="239"/>
        <end position="257"/>
    </location>
</feature>
<comment type="subcellular location">
    <subcellularLocation>
        <location evidence="1">Membrane</location>
        <topology evidence="1">Multi-pass membrane protein</topology>
    </subcellularLocation>
</comment>
<proteinExistence type="predicted"/>
<accession>A0A4Z2C091</accession>
<feature type="transmembrane region" description="Helical" evidence="5">
    <location>
        <begin position="358"/>
        <end position="380"/>
    </location>
</feature>
<dbReference type="InterPro" id="IPR036259">
    <property type="entry name" value="MFS_trans_sf"/>
</dbReference>
<dbReference type="PANTHER" id="PTHR24064">
    <property type="entry name" value="SOLUTE CARRIER FAMILY 22 MEMBER"/>
    <property type="match status" value="1"/>
</dbReference>
<organism evidence="7 8">
    <name type="scientific">Takifugu bimaculatus</name>
    <dbReference type="NCBI Taxonomy" id="433685"/>
    <lineage>
        <taxon>Eukaryota</taxon>
        <taxon>Metazoa</taxon>
        <taxon>Chordata</taxon>
        <taxon>Craniata</taxon>
        <taxon>Vertebrata</taxon>
        <taxon>Euteleostomi</taxon>
        <taxon>Actinopterygii</taxon>
        <taxon>Neopterygii</taxon>
        <taxon>Teleostei</taxon>
        <taxon>Neoteleostei</taxon>
        <taxon>Acanthomorphata</taxon>
        <taxon>Eupercaria</taxon>
        <taxon>Tetraodontiformes</taxon>
        <taxon>Tetradontoidea</taxon>
        <taxon>Tetraodontidae</taxon>
        <taxon>Takifugu</taxon>
    </lineage>
</organism>
<feature type="transmembrane region" description="Helical" evidence="5">
    <location>
        <begin position="387"/>
        <end position="406"/>
    </location>
</feature>